<dbReference type="PANTHER" id="PTHR14445">
    <property type="entry name" value="GRB10 INTERACTING GYF PROTEIN"/>
    <property type="match status" value="1"/>
</dbReference>
<evidence type="ECO:0000313" key="4">
    <source>
        <dbReference type="Proteomes" id="UP000070444"/>
    </source>
</evidence>
<feature type="region of interest" description="Disordered" evidence="1">
    <location>
        <begin position="1"/>
        <end position="27"/>
    </location>
</feature>
<name>A0A137NRL4_CONC2</name>
<feature type="region of interest" description="Disordered" evidence="1">
    <location>
        <begin position="355"/>
        <end position="389"/>
    </location>
</feature>
<feature type="compositionally biased region" description="Low complexity" evidence="1">
    <location>
        <begin position="211"/>
        <end position="224"/>
    </location>
</feature>
<sequence>MTSNTIKFSSDWRQKQPSGADKNSFSDLNKFSYSSVAAPGTKKPEPSSSDIVTGLGGQVDAEGNITLKYSKDQILNLFQSFPIPHNFESHEYVTANESLIPVSHTPLSELETKLMTSGSINSQPNRKTPHNNHPTGLGRGTHQHQNRNNNNNNNNNKPNLSRNHHSVGSALPKSQFQNNPDWGSVNKNSIGGFTRDGVFQIEGDPSDLLEPLPTDSSPTDSSLLNQPTEDSLSFISHPSEWDDSADINSAAANDRTPLRNILSNLPTFDGEQPIQPPRVSNWYYMDVQGEVQGPFKGEDMQEWYVNGYFTLDLPVKREEETSFEPLAYLISRVGNEAHPFLTPSRASHLRTIKTPRTTRGHPQYGSKPQDSYRSGLGSTSPYSLEPNEANYHDPTAYFQSYNNTRMQQPDPYTGYSTLLDRHHYQAQPMNNFGFGDMSHHFGVPHQQHFAKNFYGAEQRPPFRQAHSDHSLSWLSNQSQGPYQQQSPWNTVNPDQAMENSQNDVSSLQDNDQTLQVEQHSEDISSAQQQHLTEELNKLEINDNLLQNSQQDLIDEGESSVAYHYDAKEQAQEVYEPEVPASPEAKTESVVSESESVESIDHTDENEAISHPQSPTISEDSKASPKQQTESPAPPAKPLGTLIPPAPTTPVWQSRVTAKKSLLQIQQEEQEEADRRVQRQRAIERASTASNGSKRYADTVSKPTGSAWASVASSRPANSRSMPSTGVIPRSQNSFEWENDQFPKFPTSNSSQLHTSKNLQSAKGNAPIDPENPPHPSSAFIQWAESTLKHINGIHPPDFIAVLLSFPLNPTSDFHVIVQETLYHGQDPNSTHFLDGGRFADEFIKRRKQDCGYINEQNASKSSASSAAQKKDTGFQVVGKKGKKKGTF</sequence>
<feature type="compositionally biased region" description="Low complexity" evidence="1">
    <location>
        <begin position="146"/>
        <end position="156"/>
    </location>
</feature>
<dbReference type="GO" id="GO:0005829">
    <property type="term" value="C:cytosol"/>
    <property type="evidence" value="ECO:0007669"/>
    <property type="project" value="TreeGrafter"/>
</dbReference>
<dbReference type="EMBL" id="KQ964888">
    <property type="protein sequence ID" value="KXN65403.1"/>
    <property type="molecule type" value="Genomic_DNA"/>
</dbReference>
<feature type="region of interest" description="Disordered" evidence="1">
    <location>
        <begin position="570"/>
        <end position="776"/>
    </location>
</feature>
<feature type="compositionally biased region" description="Polar residues" evidence="1">
    <location>
        <begin position="116"/>
        <end position="134"/>
    </location>
</feature>
<feature type="compositionally biased region" description="Polar residues" evidence="1">
    <location>
        <begin position="366"/>
        <end position="382"/>
    </location>
</feature>
<evidence type="ECO:0000259" key="2">
    <source>
        <dbReference type="PROSITE" id="PS50829"/>
    </source>
</evidence>
<feature type="region of interest" description="Disordered" evidence="1">
    <location>
        <begin position="461"/>
        <end position="529"/>
    </location>
</feature>
<protein>
    <recommendedName>
        <fullName evidence="2">GYF domain-containing protein</fullName>
    </recommendedName>
</protein>
<reference evidence="3 4" key="1">
    <citation type="journal article" date="2015" name="Genome Biol. Evol.">
        <title>Phylogenomic analyses indicate that early fungi evolved digesting cell walls of algal ancestors of land plants.</title>
        <authorList>
            <person name="Chang Y."/>
            <person name="Wang S."/>
            <person name="Sekimoto S."/>
            <person name="Aerts A.L."/>
            <person name="Choi C."/>
            <person name="Clum A."/>
            <person name="LaButti K.M."/>
            <person name="Lindquist E.A."/>
            <person name="Yee Ngan C."/>
            <person name="Ohm R.A."/>
            <person name="Salamov A.A."/>
            <person name="Grigoriev I.V."/>
            <person name="Spatafora J.W."/>
            <person name="Berbee M.L."/>
        </authorList>
    </citation>
    <scope>NUCLEOTIDE SEQUENCE [LARGE SCALE GENOMIC DNA]</scope>
    <source>
        <strain evidence="3 4">NRRL 28638</strain>
    </source>
</reference>
<dbReference type="InterPro" id="IPR051640">
    <property type="entry name" value="GRB10-interact_GYF"/>
</dbReference>
<accession>A0A137NRL4</accession>
<proteinExistence type="predicted"/>
<dbReference type="STRING" id="796925.A0A137NRL4"/>
<feature type="domain" description="GYF" evidence="2">
    <location>
        <begin position="279"/>
        <end position="327"/>
    </location>
</feature>
<keyword evidence="4" id="KW-1185">Reference proteome</keyword>
<evidence type="ECO:0000313" key="3">
    <source>
        <dbReference type="EMBL" id="KXN65403.1"/>
    </source>
</evidence>
<feature type="compositionally biased region" description="Polar residues" evidence="1">
    <location>
        <begin position="745"/>
        <end position="762"/>
    </location>
</feature>
<feature type="region of interest" description="Disordered" evidence="1">
    <location>
        <begin position="116"/>
        <end position="237"/>
    </location>
</feature>
<dbReference type="OMA" id="RQEFLRW"/>
<dbReference type="AlphaFoldDB" id="A0A137NRL4"/>
<dbReference type="Gene3D" id="3.30.1490.40">
    <property type="match status" value="1"/>
</dbReference>
<dbReference type="Pfam" id="PF02213">
    <property type="entry name" value="GYF"/>
    <property type="match status" value="1"/>
</dbReference>
<dbReference type="SUPFAM" id="SSF55277">
    <property type="entry name" value="GYF domain"/>
    <property type="match status" value="1"/>
</dbReference>
<evidence type="ECO:0000256" key="1">
    <source>
        <dbReference type="SAM" id="MobiDB-lite"/>
    </source>
</evidence>
<feature type="compositionally biased region" description="Polar residues" evidence="1">
    <location>
        <begin position="172"/>
        <end position="191"/>
    </location>
</feature>
<dbReference type="InterPro" id="IPR003169">
    <property type="entry name" value="GYF"/>
</dbReference>
<gene>
    <name evidence="3" type="ORF">CONCODRAFT_80777</name>
</gene>
<dbReference type="OrthoDB" id="48509at2759"/>
<feature type="region of interest" description="Disordered" evidence="1">
    <location>
        <begin position="856"/>
        <end position="887"/>
    </location>
</feature>
<dbReference type="SMART" id="SM00444">
    <property type="entry name" value="GYF"/>
    <property type="match status" value="1"/>
</dbReference>
<dbReference type="InterPro" id="IPR035445">
    <property type="entry name" value="GYF-like_dom_sf"/>
</dbReference>
<dbReference type="PANTHER" id="PTHR14445:SF36">
    <property type="entry name" value="FI03272P-RELATED"/>
    <property type="match status" value="1"/>
</dbReference>
<feature type="compositionally biased region" description="Low complexity" evidence="1">
    <location>
        <begin position="858"/>
        <end position="867"/>
    </location>
</feature>
<feature type="compositionally biased region" description="Polar residues" evidence="1">
    <location>
        <begin position="710"/>
        <end position="735"/>
    </location>
</feature>
<feature type="compositionally biased region" description="Polar residues" evidence="1">
    <location>
        <begin position="225"/>
        <end position="236"/>
    </location>
</feature>
<dbReference type="Proteomes" id="UP000070444">
    <property type="component" value="Unassembled WGS sequence"/>
</dbReference>
<feature type="compositionally biased region" description="Polar residues" evidence="1">
    <location>
        <begin position="470"/>
        <end position="529"/>
    </location>
</feature>
<feature type="compositionally biased region" description="Basic and acidic residues" evidence="1">
    <location>
        <begin position="672"/>
        <end position="683"/>
    </location>
</feature>
<feature type="compositionally biased region" description="Polar residues" evidence="1">
    <location>
        <begin position="15"/>
        <end position="27"/>
    </location>
</feature>
<organism evidence="3 4">
    <name type="scientific">Conidiobolus coronatus (strain ATCC 28846 / CBS 209.66 / NRRL 28638)</name>
    <name type="common">Delacroixia coronata</name>
    <dbReference type="NCBI Taxonomy" id="796925"/>
    <lineage>
        <taxon>Eukaryota</taxon>
        <taxon>Fungi</taxon>
        <taxon>Fungi incertae sedis</taxon>
        <taxon>Zoopagomycota</taxon>
        <taxon>Entomophthoromycotina</taxon>
        <taxon>Entomophthoromycetes</taxon>
        <taxon>Entomophthorales</taxon>
        <taxon>Ancylistaceae</taxon>
        <taxon>Conidiobolus</taxon>
    </lineage>
</organism>
<dbReference type="PROSITE" id="PS50829">
    <property type="entry name" value="GYF"/>
    <property type="match status" value="1"/>
</dbReference>
<feature type="compositionally biased region" description="Polar residues" evidence="1">
    <location>
        <begin position="610"/>
        <end position="630"/>
    </location>
</feature>